<sequence length="58" mass="6355">MRAAVAAVASGLQIVKRVRIGMRGRYIGQLPRRRGRARTKRPAPSEVCGPRVTALIND</sequence>
<gene>
    <name evidence="1" type="ORF">GCM10022384_29090</name>
</gene>
<dbReference type="EMBL" id="BAABCQ010000047">
    <property type="protein sequence ID" value="GAA3977418.1"/>
    <property type="molecule type" value="Genomic_DNA"/>
</dbReference>
<reference evidence="2" key="1">
    <citation type="journal article" date="2019" name="Int. J. Syst. Evol. Microbiol.">
        <title>The Global Catalogue of Microorganisms (GCM) 10K type strain sequencing project: providing services to taxonomists for standard genome sequencing and annotation.</title>
        <authorList>
            <consortium name="The Broad Institute Genomics Platform"/>
            <consortium name="The Broad Institute Genome Sequencing Center for Infectious Disease"/>
            <person name="Wu L."/>
            <person name="Ma J."/>
        </authorList>
    </citation>
    <scope>NUCLEOTIDE SEQUENCE [LARGE SCALE GENOMIC DNA]</scope>
    <source>
        <strain evidence="2">JCM 17027</strain>
    </source>
</reference>
<proteinExistence type="predicted"/>
<evidence type="ECO:0008006" key="3">
    <source>
        <dbReference type="Google" id="ProtNLM"/>
    </source>
</evidence>
<organism evidence="1 2">
    <name type="scientific">Streptomyces marokkonensis</name>
    <dbReference type="NCBI Taxonomy" id="324855"/>
    <lineage>
        <taxon>Bacteria</taxon>
        <taxon>Bacillati</taxon>
        <taxon>Actinomycetota</taxon>
        <taxon>Actinomycetes</taxon>
        <taxon>Kitasatosporales</taxon>
        <taxon>Streptomycetaceae</taxon>
        <taxon>Streptomyces</taxon>
    </lineage>
</organism>
<protein>
    <recommendedName>
        <fullName evidence="3">Transposase</fullName>
    </recommendedName>
</protein>
<evidence type="ECO:0000313" key="2">
    <source>
        <dbReference type="Proteomes" id="UP001500034"/>
    </source>
</evidence>
<comment type="caution">
    <text evidence="1">The sequence shown here is derived from an EMBL/GenBank/DDBJ whole genome shotgun (WGS) entry which is preliminary data.</text>
</comment>
<name>A0ABP7Q9P2_9ACTN</name>
<evidence type="ECO:0000313" key="1">
    <source>
        <dbReference type="EMBL" id="GAA3977418.1"/>
    </source>
</evidence>
<dbReference type="Proteomes" id="UP001500034">
    <property type="component" value="Unassembled WGS sequence"/>
</dbReference>
<keyword evidence="2" id="KW-1185">Reference proteome</keyword>
<accession>A0ABP7Q9P2</accession>